<feature type="domain" description="Ig-like" evidence="15">
    <location>
        <begin position="115"/>
        <end position="195"/>
    </location>
</feature>
<dbReference type="AlphaFoldDB" id="F7D5J2"/>
<comment type="subcellular location">
    <subcellularLocation>
        <location evidence="1">Membrane</location>
        <topology evidence="1">Single-pass type I membrane protein</topology>
    </subcellularLocation>
</comment>
<evidence type="ECO:0000313" key="16">
    <source>
        <dbReference type="Ensembl" id="ENSOANP00000017688.2"/>
    </source>
</evidence>
<keyword evidence="4 14" id="KW-0732">Signal</keyword>
<dbReference type="FunCoup" id="F7D5J2">
    <property type="interactions" value="270"/>
</dbReference>
<dbReference type="FunFam" id="2.60.40.10:FF:000188">
    <property type="entry name" value="Interleukin-1 receptor accessory protein-like 1"/>
    <property type="match status" value="1"/>
</dbReference>
<dbReference type="SUPFAM" id="SSF48726">
    <property type="entry name" value="Immunoglobulin"/>
    <property type="match status" value="3"/>
</dbReference>
<evidence type="ECO:0000256" key="7">
    <source>
        <dbReference type="ARBA" id="ARBA00022989"/>
    </source>
</evidence>
<keyword evidence="3" id="KW-0812">Transmembrane</keyword>
<evidence type="ECO:0000256" key="3">
    <source>
        <dbReference type="ARBA" id="ARBA00022692"/>
    </source>
</evidence>
<evidence type="ECO:0000259" key="15">
    <source>
        <dbReference type="PROSITE" id="PS50835"/>
    </source>
</evidence>
<dbReference type="FunFam" id="2.60.40.10:FF:000284">
    <property type="entry name" value="interleukin-1 receptor accessory protein-like 1"/>
    <property type="match status" value="1"/>
</dbReference>
<dbReference type="PRINTS" id="PR01536">
    <property type="entry name" value="INTRLKN1R12F"/>
</dbReference>
<dbReference type="InterPro" id="IPR003599">
    <property type="entry name" value="Ig_sub"/>
</dbReference>
<dbReference type="InterPro" id="IPR003598">
    <property type="entry name" value="Ig_sub2"/>
</dbReference>
<keyword evidence="12" id="KW-0325">Glycoprotein</keyword>
<dbReference type="Gene3D" id="2.60.40.10">
    <property type="entry name" value="Immunoglobulins"/>
    <property type="match status" value="3"/>
</dbReference>
<dbReference type="SMART" id="SM00409">
    <property type="entry name" value="IG"/>
    <property type="match status" value="3"/>
</dbReference>
<dbReference type="InterPro" id="IPR036179">
    <property type="entry name" value="Ig-like_dom_sf"/>
</dbReference>
<keyword evidence="11" id="KW-0675">Receptor</keyword>
<proteinExistence type="inferred from homology"/>
<dbReference type="GO" id="GO:0016787">
    <property type="term" value="F:hydrolase activity"/>
    <property type="evidence" value="ECO:0007669"/>
    <property type="project" value="UniProtKB-KW"/>
</dbReference>
<keyword evidence="9" id="KW-0472">Membrane</keyword>
<dbReference type="SMART" id="SM00408">
    <property type="entry name" value="IGc2"/>
    <property type="match status" value="3"/>
</dbReference>
<name>F7D5J2_ORNAN</name>
<dbReference type="InterPro" id="IPR004074">
    <property type="entry name" value="IL-1_rcpt_I/II-typ"/>
</dbReference>
<keyword evidence="17" id="KW-1185">Reference proteome</keyword>
<evidence type="ECO:0000256" key="5">
    <source>
        <dbReference type="ARBA" id="ARBA00022737"/>
    </source>
</evidence>
<dbReference type="PANTHER" id="PTHR11890">
    <property type="entry name" value="INTERLEUKIN-1 RECEPTOR FAMILY MEMBER"/>
    <property type="match status" value="1"/>
</dbReference>
<keyword evidence="8" id="KW-0520">NAD</keyword>
<dbReference type="Bgee" id="ENSOANG00000011164">
    <property type="expression patterns" value="Expressed in ovary and 4 other cell types or tissues"/>
</dbReference>
<evidence type="ECO:0000256" key="1">
    <source>
        <dbReference type="ARBA" id="ARBA00004479"/>
    </source>
</evidence>
<keyword evidence="13" id="KW-0393">Immunoglobulin domain</keyword>
<dbReference type="InParanoid" id="F7D5J2"/>
<sequence>MQSCSLVVLCIFLIPCTATYNIHYYVAKEGEALIVACPLYPQAGFQIDWYVTQTNESIPAREGERRYSSRDMLKFLPTLIEDAANYTCIQHSNSSRESALVNVKIYPKQAGCVTPDDLIYRFPIGLSTIYCPNLDIYNNSGDIQWFQNCKPLREAKYLSRKDFLLIIGATEADSGNYTCQFVHNEKGTIYPVTATVEFKFKERRASFHPQIKIPPNNAVEKVKLGAPVTISCSACFGKGPQEIAILKWLVDNTVIHRFNDSRFHEYPGKMVSARGQLSCMNNTLKITQVEDNDFSSEFQCVAINQHGWTAHYLKFKKKESRKKQRS</sequence>
<reference evidence="16" key="3">
    <citation type="submission" date="2025-09" db="UniProtKB">
        <authorList>
            <consortium name="Ensembl"/>
        </authorList>
    </citation>
    <scope>IDENTIFICATION</scope>
    <source>
        <strain evidence="16">Glennie</strain>
    </source>
</reference>
<dbReference type="Proteomes" id="UP000002279">
    <property type="component" value="Chromosome 2"/>
</dbReference>
<reference evidence="16" key="2">
    <citation type="submission" date="2025-08" db="UniProtKB">
        <authorList>
            <consortium name="Ensembl"/>
        </authorList>
    </citation>
    <scope>IDENTIFICATION</scope>
    <source>
        <strain evidence="16">Glennie</strain>
    </source>
</reference>
<dbReference type="Pfam" id="PF13927">
    <property type="entry name" value="Ig_3"/>
    <property type="match status" value="1"/>
</dbReference>
<evidence type="ECO:0000256" key="2">
    <source>
        <dbReference type="ARBA" id="ARBA00009752"/>
    </source>
</evidence>
<dbReference type="Ensembl" id="ENSOANT00000017691.2">
    <property type="protein sequence ID" value="ENSOANP00000017688.2"/>
    <property type="gene ID" value="ENSOANG00000011164.3"/>
</dbReference>
<dbReference type="STRING" id="9258.ENSOANP00000017688"/>
<gene>
    <name evidence="16" type="primary">IL1RL1</name>
</gene>
<evidence type="ECO:0000256" key="4">
    <source>
        <dbReference type="ARBA" id="ARBA00022729"/>
    </source>
</evidence>
<keyword evidence="10" id="KW-1015">Disulfide bond</keyword>
<dbReference type="InterPro" id="IPR013783">
    <property type="entry name" value="Ig-like_fold"/>
</dbReference>
<feature type="domain" description="Ig-like" evidence="15">
    <location>
        <begin position="209"/>
        <end position="304"/>
    </location>
</feature>
<evidence type="ECO:0000256" key="6">
    <source>
        <dbReference type="ARBA" id="ARBA00022801"/>
    </source>
</evidence>
<dbReference type="OMA" id="MHNTRAT"/>
<dbReference type="HOGENOM" id="CLU_025552_3_2_1"/>
<dbReference type="GeneTree" id="ENSGT01090000259985"/>
<organism evidence="16 17">
    <name type="scientific">Ornithorhynchus anatinus</name>
    <name type="common">Duckbill platypus</name>
    <dbReference type="NCBI Taxonomy" id="9258"/>
    <lineage>
        <taxon>Eukaryota</taxon>
        <taxon>Metazoa</taxon>
        <taxon>Chordata</taxon>
        <taxon>Craniata</taxon>
        <taxon>Vertebrata</taxon>
        <taxon>Euteleostomi</taxon>
        <taxon>Mammalia</taxon>
        <taxon>Monotremata</taxon>
        <taxon>Ornithorhynchidae</taxon>
        <taxon>Ornithorhynchus</taxon>
    </lineage>
</organism>
<feature type="signal peptide" evidence="14">
    <location>
        <begin position="1"/>
        <end position="18"/>
    </location>
</feature>
<feature type="domain" description="Ig-like" evidence="15">
    <location>
        <begin position="15"/>
        <end position="104"/>
    </location>
</feature>
<protein>
    <recommendedName>
        <fullName evidence="15">Ig-like domain-containing protein</fullName>
    </recommendedName>
</protein>
<dbReference type="InterPro" id="IPR007110">
    <property type="entry name" value="Ig-like_dom"/>
</dbReference>
<keyword evidence="7" id="KW-1133">Transmembrane helix</keyword>
<evidence type="ECO:0000256" key="14">
    <source>
        <dbReference type="SAM" id="SignalP"/>
    </source>
</evidence>
<dbReference type="InterPro" id="IPR015621">
    <property type="entry name" value="IL-1_rcpt_fam"/>
</dbReference>
<dbReference type="CDD" id="cd05757">
    <property type="entry name" value="Ig2_IL1R-like"/>
    <property type="match status" value="1"/>
</dbReference>
<dbReference type="PROSITE" id="PS50835">
    <property type="entry name" value="IG_LIKE"/>
    <property type="match status" value="3"/>
</dbReference>
<dbReference type="GO" id="GO:0004908">
    <property type="term" value="F:interleukin-1 receptor activity"/>
    <property type="evidence" value="ECO:0007669"/>
    <property type="project" value="InterPro"/>
</dbReference>
<evidence type="ECO:0000313" key="17">
    <source>
        <dbReference type="Proteomes" id="UP000002279"/>
    </source>
</evidence>
<keyword evidence="6" id="KW-0378">Hydrolase</keyword>
<dbReference type="PANTHER" id="PTHR11890:SF7">
    <property type="entry name" value="INTERLEUKIN-1 RECEPTOR-LIKE 1"/>
    <property type="match status" value="1"/>
</dbReference>
<evidence type="ECO:0000256" key="11">
    <source>
        <dbReference type="ARBA" id="ARBA00023170"/>
    </source>
</evidence>
<accession>F7D5J2</accession>
<dbReference type="eggNOG" id="ENOG502RU6H">
    <property type="taxonomic scope" value="Eukaryota"/>
</dbReference>
<evidence type="ECO:0000256" key="9">
    <source>
        <dbReference type="ARBA" id="ARBA00023136"/>
    </source>
</evidence>
<evidence type="ECO:0000256" key="12">
    <source>
        <dbReference type="ARBA" id="ARBA00023180"/>
    </source>
</evidence>
<dbReference type="GO" id="GO:0016020">
    <property type="term" value="C:membrane"/>
    <property type="evidence" value="ECO:0007669"/>
    <property type="project" value="UniProtKB-SubCell"/>
</dbReference>
<evidence type="ECO:0000256" key="10">
    <source>
        <dbReference type="ARBA" id="ARBA00023157"/>
    </source>
</evidence>
<reference evidence="16 17" key="1">
    <citation type="journal article" date="2008" name="Nature">
        <title>Genome analysis of the platypus reveals unique signatures of evolution.</title>
        <authorList>
            <person name="Warren W.C."/>
            <person name="Hillier L.W."/>
            <person name="Marshall Graves J.A."/>
            <person name="Birney E."/>
            <person name="Ponting C.P."/>
            <person name="Grutzner F."/>
            <person name="Belov K."/>
            <person name="Miller W."/>
            <person name="Clarke L."/>
            <person name="Chinwalla A.T."/>
            <person name="Yang S.P."/>
            <person name="Heger A."/>
            <person name="Locke D.P."/>
            <person name="Miethke P."/>
            <person name="Waters P.D."/>
            <person name="Veyrunes F."/>
            <person name="Fulton L."/>
            <person name="Fulton B."/>
            <person name="Graves T."/>
            <person name="Wallis J."/>
            <person name="Puente X.S."/>
            <person name="Lopez-Otin C."/>
            <person name="Ordonez G.R."/>
            <person name="Eichler E.E."/>
            <person name="Chen L."/>
            <person name="Cheng Z."/>
            <person name="Deakin J.E."/>
            <person name="Alsop A."/>
            <person name="Thompson K."/>
            <person name="Kirby P."/>
            <person name="Papenfuss A.T."/>
            <person name="Wakefield M.J."/>
            <person name="Olender T."/>
            <person name="Lancet D."/>
            <person name="Huttley G.A."/>
            <person name="Smit A.F."/>
            <person name="Pask A."/>
            <person name="Temple-Smith P."/>
            <person name="Batzer M.A."/>
            <person name="Walker J.A."/>
            <person name="Konkel M.K."/>
            <person name="Harris R.S."/>
            <person name="Whittington C.M."/>
            <person name="Wong E.S."/>
            <person name="Gemmell N.J."/>
            <person name="Buschiazzo E."/>
            <person name="Vargas Jentzsch I.M."/>
            <person name="Merkel A."/>
            <person name="Schmitz J."/>
            <person name="Zemann A."/>
            <person name="Churakov G."/>
            <person name="Kriegs J.O."/>
            <person name="Brosius J."/>
            <person name="Murchison E.P."/>
            <person name="Sachidanandam R."/>
            <person name="Smith C."/>
            <person name="Hannon G.J."/>
            <person name="Tsend-Ayush E."/>
            <person name="McMillan D."/>
            <person name="Attenborough R."/>
            <person name="Rens W."/>
            <person name="Ferguson-Smith M."/>
            <person name="Lefevre C.M."/>
            <person name="Sharp J.A."/>
            <person name="Nicholas K.R."/>
            <person name="Ray D.A."/>
            <person name="Kube M."/>
            <person name="Reinhardt R."/>
            <person name="Pringle T.H."/>
            <person name="Taylor J."/>
            <person name="Jones R.C."/>
            <person name="Nixon B."/>
            <person name="Dacheux J.L."/>
            <person name="Niwa H."/>
            <person name="Sekita Y."/>
            <person name="Huang X."/>
            <person name="Stark A."/>
            <person name="Kheradpour P."/>
            <person name="Kellis M."/>
            <person name="Flicek P."/>
            <person name="Chen Y."/>
            <person name="Webber C."/>
            <person name="Hardison R."/>
            <person name="Nelson J."/>
            <person name="Hallsworth-Pepin K."/>
            <person name="Delehaunty K."/>
            <person name="Markovic C."/>
            <person name="Minx P."/>
            <person name="Feng Y."/>
            <person name="Kremitzki C."/>
            <person name="Mitreva M."/>
            <person name="Glasscock J."/>
            <person name="Wylie T."/>
            <person name="Wohldmann P."/>
            <person name="Thiru P."/>
            <person name="Nhan M.N."/>
            <person name="Pohl C.S."/>
            <person name="Smith S.M."/>
            <person name="Hou S."/>
            <person name="Nefedov M."/>
            <person name="de Jong P.J."/>
            <person name="Renfree M.B."/>
            <person name="Mardis E.R."/>
            <person name="Wilson R.K."/>
        </authorList>
    </citation>
    <scope>NUCLEOTIDE SEQUENCE [LARGE SCALE GENOMIC DNA]</scope>
    <source>
        <strain evidence="16 17">Glennie</strain>
    </source>
</reference>
<evidence type="ECO:0000256" key="13">
    <source>
        <dbReference type="ARBA" id="ARBA00023319"/>
    </source>
</evidence>
<feature type="chain" id="PRO_5027930489" description="Ig-like domain-containing protein" evidence="14">
    <location>
        <begin position="19"/>
        <end position="326"/>
    </location>
</feature>
<comment type="similarity">
    <text evidence="2">Belongs to the interleukin-1 receptor family.</text>
</comment>
<keyword evidence="5" id="KW-0677">Repeat</keyword>
<evidence type="ECO:0000256" key="8">
    <source>
        <dbReference type="ARBA" id="ARBA00023027"/>
    </source>
</evidence>